<feature type="region of interest" description="Disordered" evidence="1">
    <location>
        <begin position="131"/>
        <end position="259"/>
    </location>
</feature>
<reference evidence="2" key="1">
    <citation type="submission" date="2021-02" db="EMBL/GenBank/DDBJ databases">
        <authorList>
            <person name="Nowell W R."/>
        </authorList>
    </citation>
    <scope>NUCLEOTIDE SEQUENCE</scope>
</reference>
<evidence type="ECO:0000313" key="4">
    <source>
        <dbReference type="EMBL" id="CAF3796371.1"/>
    </source>
</evidence>
<dbReference type="Proteomes" id="UP000663829">
    <property type="component" value="Unassembled WGS sequence"/>
</dbReference>
<dbReference type="EMBL" id="CAJNOK010014857">
    <property type="protein sequence ID" value="CAF1213406.1"/>
    <property type="molecule type" value="Genomic_DNA"/>
</dbReference>
<dbReference type="EMBL" id="CAJNOQ010003694">
    <property type="protein sequence ID" value="CAF1025142.1"/>
    <property type="molecule type" value="Genomic_DNA"/>
</dbReference>
<feature type="compositionally biased region" description="Basic and acidic residues" evidence="1">
    <location>
        <begin position="216"/>
        <end position="225"/>
    </location>
</feature>
<comment type="caution">
    <text evidence="2">The sequence shown here is derived from an EMBL/GenBank/DDBJ whole genome shotgun (WGS) entry which is preliminary data.</text>
</comment>
<dbReference type="Proteomes" id="UP000682733">
    <property type="component" value="Unassembled WGS sequence"/>
</dbReference>
<evidence type="ECO:0000313" key="5">
    <source>
        <dbReference type="EMBL" id="CAF4022226.1"/>
    </source>
</evidence>
<proteinExistence type="predicted"/>
<protein>
    <submittedName>
        <fullName evidence="2">Uncharacterized protein</fullName>
    </submittedName>
</protein>
<accession>A0A814IJ72</accession>
<dbReference type="Proteomes" id="UP000677228">
    <property type="component" value="Unassembled WGS sequence"/>
</dbReference>
<dbReference type="AlphaFoldDB" id="A0A814IJ72"/>
<feature type="compositionally biased region" description="Polar residues" evidence="1">
    <location>
        <begin position="132"/>
        <end position="149"/>
    </location>
</feature>
<evidence type="ECO:0000313" key="3">
    <source>
        <dbReference type="EMBL" id="CAF1213406.1"/>
    </source>
</evidence>
<dbReference type="Proteomes" id="UP000681722">
    <property type="component" value="Unassembled WGS sequence"/>
</dbReference>
<keyword evidence="6" id="KW-1185">Reference proteome</keyword>
<dbReference type="EMBL" id="CAJOBA010036393">
    <property type="protein sequence ID" value="CAF4022226.1"/>
    <property type="molecule type" value="Genomic_DNA"/>
</dbReference>
<sequence length="276" mass="30888">MSYKVVLRDDFARGTEIIDFVDNELEMKGWPKFITPSPNAALQEKLETFYDGENNNNDGVNQESRVVLKRRQFVLAVIKGFATHGRVQGYGSSVNALVQKYKSSHVFPRDRVKFLIDLIYSKGYITFEKQNDSSASEDGNNSNNVQKPTIQKVAVKKQEEASSSSSSKEQEERSQDDESDGDTEVAAKDTTTNVKKMKPTEDGAPTSPATNTAVSNDKDKIKKEINIASSASYEPSKENIKPLATLDPAPHRKHTRRNANQMLAPWAWLKKVDNTK</sequence>
<feature type="compositionally biased region" description="Acidic residues" evidence="1">
    <location>
        <begin position="174"/>
        <end position="183"/>
    </location>
</feature>
<evidence type="ECO:0000256" key="1">
    <source>
        <dbReference type="SAM" id="MobiDB-lite"/>
    </source>
</evidence>
<name>A0A814IJ72_9BILA</name>
<dbReference type="EMBL" id="CAJOBC010003694">
    <property type="protein sequence ID" value="CAF3796371.1"/>
    <property type="molecule type" value="Genomic_DNA"/>
</dbReference>
<gene>
    <name evidence="2" type="ORF">GPM918_LOCUS14988</name>
    <name evidence="3" type="ORF">OVA965_LOCUS24566</name>
    <name evidence="4" type="ORF">SRO942_LOCUS14988</name>
    <name evidence="5" type="ORF">TMI583_LOCUS25287</name>
</gene>
<organism evidence="2 6">
    <name type="scientific">Didymodactylos carnosus</name>
    <dbReference type="NCBI Taxonomy" id="1234261"/>
    <lineage>
        <taxon>Eukaryota</taxon>
        <taxon>Metazoa</taxon>
        <taxon>Spiralia</taxon>
        <taxon>Gnathifera</taxon>
        <taxon>Rotifera</taxon>
        <taxon>Eurotatoria</taxon>
        <taxon>Bdelloidea</taxon>
        <taxon>Philodinida</taxon>
        <taxon>Philodinidae</taxon>
        <taxon>Didymodactylos</taxon>
    </lineage>
</organism>
<evidence type="ECO:0000313" key="2">
    <source>
        <dbReference type="EMBL" id="CAF1025142.1"/>
    </source>
</evidence>
<evidence type="ECO:0000313" key="6">
    <source>
        <dbReference type="Proteomes" id="UP000663829"/>
    </source>
</evidence>